<evidence type="ECO:0000313" key="9">
    <source>
        <dbReference type="EMBL" id="ADT92195.1"/>
    </source>
</evidence>
<dbReference type="InterPro" id="IPR000582">
    <property type="entry name" value="Acyl-CoA-binding_protein"/>
</dbReference>
<reference evidence="9" key="1">
    <citation type="journal article" date="2011" name="Genetica">
        <title>Molecular characterization of a genomic interval with highly uneven recombination distribution on maize chromosome 10 L.</title>
        <authorList>
            <person name="Wang G."/>
            <person name="Xu J."/>
            <person name="Tang Y."/>
            <person name="Zhou L."/>
            <person name="Wang F."/>
            <person name="Xu Z."/>
            <person name="Song R."/>
        </authorList>
    </citation>
    <scope>NUCLEOTIDE SEQUENCE</scope>
</reference>
<keyword evidence="7" id="KW-0812">Transmembrane</keyword>
<feature type="compositionally biased region" description="Acidic residues" evidence="6">
    <location>
        <begin position="73"/>
        <end position="82"/>
    </location>
</feature>
<dbReference type="Gene3D" id="1.25.40.20">
    <property type="entry name" value="Ankyrin repeat-containing domain"/>
    <property type="match status" value="2"/>
</dbReference>
<dbReference type="AlphaFoldDB" id="E7DDW0"/>
<dbReference type="InterPro" id="IPR035984">
    <property type="entry name" value="Acyl-CoA-binding_sf"/>
</dbReference>
<dbReference type="Gene3D" id="1.20.80.10">
    <property type="match status" value="1"/>
</dbReference>
<dbReference type="PRINTS" id="PR01415">
    <property type="entry name" value="ANKYRIN"/>
</dbReference>
<organism evidence="9">
    <name type="scientific">Zea mays</name>
    <name type="common">Maize</name>
    <dbReference type="NCBI Taxonomy" id="4577"/>
    <lineage>
        <taxon>Eukaryota</taxon>
        <taxon>Viridiplantae</taxon>
        <taxon>Streptophyta</taxon>
        <taxon>Embryophyta</taxon>
        <taxon>Tracheophyta</taxon>
        <taxon>Spermatophyta</taxon>
        <taxon>Magnoliopsida</taxon>
        <taxon>Liliopsida</taxon>
        <taxon>Poales</taxon>
        <taxon>Poaceae</taxon>
        <taxon>PACMAD clade</taxon>
        <taxon>Panicoideae</taxon>
        <taxon>Andropogonodae</taxon>
        <taxon>Andropogoneae</taxon>
        <taxon>Tripsacinae</taxon>
        <taxon>Zea</taxon>
    </lineage>
</organism>
<sequence length="274" mass="29570">MAGDWQDLGQAAAIGLLFAFLLAKLISTVIAFKEDNLRITRSPPSSPTAAAPAPATSPLPSQHDAAIGSGSDSDWEGVESTELDEENAWHKLGAMPTEEAMQEYITIVQELFPNWDAGTSAKRKDEESITSASASKGPMGPVFSSLMYEEDEGNDSELADIHVLAREGATEDIVKFLAAGVEVNMRDTEGRTPLHWAVDRGHLSAVEVLAKANADLNAKDNEGQTALHYAAVCEREDIAELLVKHHADLQIKDEDGNTAQDLCPPSWSFMNRAN</sequence>
<dbReference type="PROSITE" id="PS51228">
    <property type="entry name" value="ACB_2"/>
    <property type="match status" value="1"/>
</dbReference>
<keyword evidence="4" id="KW-0446">Lipid-binding</keyword>
<dbReference type="SMART" id="SM00248">
    <property type="entry name" value="ANK"/>
    <property type="match status" value="2"/>
</dbReference>
<evidence type="ECO:0000256" key="3">
    <source>
        <dbReference type="ARBA" id="ARBA00023043"/>
    </source>
</evidence>
<dbReference type="SUPFAM" id="SSF47027">
    <property type="entry name" value="Acyl-CoA binding protein"/>
    <property type="match status" value="1"/>
</dbReference>
<keyword evidence="3 5" id="KW-0040">ANK repeat</keyword>
<proteinExistence type="inferred from homology"/>
<evidence type="ECO:0000256" key="5">
    <source>
        <dbReference type="PROSITE-ProRule" id="PRU00023"/>
    </source>
</evidence>
<accession>E7DDW0</accession>
<dbReference type="SUPFAM" id="SSF48403">
    <property type="entry name" value="Ankyrin repeat"/>
    <property type="match status" value="1"/>
</dbReference>
<dbReference type="PANTHER" id="PTHR24119:SF0">
    <property type="entry name" value="ACYL-COA-BINDING DOMAIN-CONTAINING PROTEIN 6"/>
    <property type="match status" value="1"/>
</dbReference>
<feature type="repeat" description="ANK" evidence="5">
    <location>
        <begin position="222"/>
        <end position="254"/>
    </location>
</feature>
<evidence type="ECO:0000256" key="4">
    <source>
        <dbReference type="ARBA" id="ARBA00023121"/>
    </source>
</evidence>
<dbReference type="EMBL" id="HQ234503">
    <property type="protein sequence ID" value="ADT92195.1"/>
    <property type="molecule type" value="Genomic_DNA"/>
</dbReference>
<feature type="compositionally biased region" description="Low complexity" evidence="6">
    <location>
        <begin position="47"/>
        <end position="61"/>
    </location>
</feature>
<keyword evidence="7" id="KW-0472">Membrane</keyword>
<evidence type="ECO:0000256" key="6">
    <source>
        <dbReference type="SAM" id="MobiDB-lite"/>
    </source>
</evidence>
<evidence type="ECO:0000256" key="1">
    <source>
        <dbReference type="ARBA" id="ARBA00005567"/>
    </source>
</evidence>
<dbReference type="InterPro" id="IPR002110">
    <property type="entry name" value="Ankyrin_rpt"/>
</dbReference>
<feature type="repeat" description="ANK" evidence="5">
    <location>
        <begin position="189"/>
        <end position="221"/>
    </location>
</feature>
<dbReference type="InterPro" id="IPR014352">
    <property type="entry name" value="FERM/acyl-CoA-bd_prot_sf"/>
</dbReference>
<dbReference type="PROSITE" id="PS50088">
    <property type="entry name" value="ANK_REPEAT"/>
    <property type="match status" value="2"/>
</dbReference>
<dbReference type="PANTHER" id="PTHR24119">
    <property type="entry name" value="ACYL-COA-BINDING DOMAIN-CONTAINING PROTEIN 6"/>
    <property type="match status" value="1"/>
</dbReference>
<feature type="region of interest" description="Disordered" evidence="6">
    <location>
        <begin position="40"/>
        <end position="82"/>
    </location>
</feature>
<evidence type="ECO:0000256" key="7">
    <source>
        <dbReference type="SAM" id="Phobius"/>
    </source>
</evidence>
<dbReference type="GO" id="GO:0000062">
    <property type="term" value="F:fatty-acyl-CoA binding"/>
    <property type="evidence" value="ECO:0007669"/>
    <property type="project" value="InterPro"/>
</dbReference>
<evidence type="ECO:0000259" key="8">
    <source>
        <dbReference type="PROSITE" id="PS51228"/>
    </source>
</evidence>
<feature type="domain" description="ACB" evidence="8">
    <location>
        <begin position="1"/>
        <end position="117"/>
    </location>
</feature>
<feature type="transmembrane region" description="Helical" evidence="7">
    <location>
        <begin position="12"/>
        <end position="32"/>
    </location>
</feature>
<dbReference type="InterPro" id="IPR036770">
    <property type="entry name" value="Ankyrin_rpt-contain_sf"/>
</dbReference>
<dbReference type="Pfam" id="PF12796">
    <property type="entry name" value="Ank_2"/>
    <property type="match status" value="1"/>
</dbReference>
<comment type="similarity">
    <text evidence="1">Belongs to the ACBP family.</text>
</comment>
<evidence type="ECO:0000256" key="2">
    <source>
        <dbReference type="ARBA" id="ARBA00022737"/>
    </source>
</evidence>
<feature type="region of interest" description="Disordered" evidence="6">
    <location>
        <begin position="122"/>
        <end position="144"/>
    </location>
</feature>
<protein>
    <submittedName>
        <fullName evidence="9">Acyl-CoA-binding domain-containing protein</fullName>
    </submittedName>
</protein>
<keyword evidence="2" id="KW-0677">Repeat</keyword>
<keyword evidence="7" id="KW-1133">Transmembrane helix</keyword>
<dbReference type="PROSITE" id="PS50297">
    <property type="entry name" value="ANK_REP_REGION"/>
    <property type="match status" value="2"/>
</dbReference>
<name>E7DDW0_MAIZE</name>